<keyword evidence="3" id="KW-1185">Reference proteome</keyword>
<proteinExistence type="predicted"/>
<gene>
    <name evidence="2" type="ORF">B0H17DRAFT_1197615</name>
</gene>
<dbReference type="EMBL" id="JARKIE010000031">
    <property type="protein sequence ID" value="KAJ7697216.1"/>
    <property type="molecule type" value="Genomic_DNA"/>
</dbReference>
<dbReference type="AlphaFoldDB" id="A0AAD7DR73"/>
<protein>
    <submittedName>
        <fullName evidence="2">Uncharacterized protein</fullName>
    </submittedName>
</protein>
<reference evidence="2" key="1">
    <citation type="submission" date="2023-03" db="EMBL/GenBank/DDBJ databases">
        <title>Massive genome expansion in bonnet fungi (Mycena s.s.) driven by repeated elements and novel gene families across ecological guilds.</title>
        <authorList>
            <consortium name="Lawrence Berkeley National Laboratory"/>
            <person name="Harder C.B."/>
            <person name="Miyauchi S."/>
            <person name="Viragh M."/>
            <person name="Kuo A."/>
            <person name="Thoen E."/>
            <person name="Andreopoulos B."/>
            <person name="Lu D."/>
            <person name="Skrede I."/>
            <person name="Drula E."/>
            <person name="Henrissat B."/>
            <person name="Morin E."/>
            <person name="Kohler A."/>
            <person name="Barry K."/>
            <person name="LaButti K."/>
            <person name="Morin E."/>
            <person name="Salamov A."/>
            <person name="Lipzen A."/>
            <person name="Mereny Z."/>
            <person name="Hegedus B."/>
            <person name="Baldrian P."/>
            <person name="Stursova M."/>
            <person name="Weitz H."/>
            <person name="Taylor A."/>
            <person name="Grigoriev I.V."/>
            <person name="Nagy L.G."/>
            <person name="Martin F."/>
            <person name="Kauserud H."/>
        </authorList>
    </citation>
    <scope>NUCLEOTIDE SEQUENCE</scope>
    <source>
        <strain evidence="2">CBHHK067</strain>
    </source>
</reference>
<evidence type="ECO:0000313" key="2">
    <source>
        <dbReference type="EMBL" id="KAJ7697216.1"/>
    </source>
</evidence>
<feature type="compositionally biased region" description="Basic and acidic residues" evidence="1">
    <location>
        <begin position="235"/>
        <end position="244"/>
    </location>
</feature>
<organism evidence="2 3">
    <name type="scientific">Mycena rosella</name>
    <name type="common">Pink bonnet</name>
    <name type="synonym">Agaricus rosellus</name>
    <dbReference type="NCBI Taxonomy" id="1033263"/>
    <lineage>
        <taxon>Eukaryota</taxon>
        <taxon>Fungi</taxon>
        <taxon>Dikarya</taxon>
        <taxon>Basidiomycota</taxon>
        <taxon>Agaricomycotina</taxon>
        <taxon>Agaricomycetes</taxon>
        <taxon>Agaricomycetidae</taxon>
        <taxon>Agaricales</taxon>
        <taxon>Marasmiineae</taxon>
        <taxon>Mycenaceae</taxon>
        <taxon>Mycena</taxon>
    </lineage>
</organism>
<feature type="region of interest" description="Disordered" evidence="1">
    <location>
        <begin position="142"/>
        <end position="266"/>
    </location>
</feature>
<feature type="region of interest" description="Disordered" evidence="1">
    <location>
        <begin position="60"/>
        <end position="117"/>
    </location>
</feature>
<sequence>MSDILPLIYSHKASYPASRSADVHEQKQMFATAGPVDQSHHARPFISTWATRLVAFEGRKQVSRSARNDPDDPERRAHLRAPPPLPGTPCARRPSIQDEEGERRKGRPRRAPENSLQAAARAWTLEEEPRPLDVRTPISFLPFLTPRPRVSNRSRTSKPAEKEAHDETAGDPRARHGRGVDAAEDTVADIPPAHAYDHSPEPMKSAPRDAAGGVDQDHSASGRGCGRRKTGCQAEDVRARRREAPAAPPPLARLPRTHDVHSEMIT</sequence>
<feature type="compositionally biased region" description="Basic and acidic residues" evidence="1">
    <location>
        <begin position="256"/>
        <end position="266"/>
    </location>
</feature>
<evidence type="ECO:0000313" key="3">
    <source>
        <dbReference type="Proteomes" id="UP001221757"/>
    </source>
</evidence>
<name>A0AAD7DR73_MYCRO</name>
<comment type="caution">
    <text evidence="2">The sequence shown here is derived from an EMBL/GenBank/DDBJ whole genome shotgun (WGS) entry which is preliminary data.</text>
</comment>
<feature type="compositionally biased region" description="Basic and acidic residues" evidence="1">
    <location>
        <begin position="66"/>
        <end position="76"/>
    </location>
</feature>
<feature type="compositionally biased region" description="Basic and acidic residues" evidence="1">
    <location>
        <begin position="158"/>
        <end position="181"/>
    </location>
</feature>
<evidence type="ECO:0000256" key="1">
    <source>
        <dbReference type="SAM" id="MobiDB-lite"/>
    </source>
</evidence>
<dbReference type="Proteomes" id="UP001221757">
    <property type="component" value="Unassembled WGS sequence"/>
</dbReference>
<accession>A0AAD7DR73</accession>